<reference evidence="1 4" key="2">
    <citation type="submission" date="2018-06" db="EMBL/GenBank/DDBJ databases">
        <authorList>
            <consortium name="Pathogen Informatics"/>
            <person name="Doyle S."/>
        </authorList>
    </citation>
    <scope>NUCLEOTIDE SEQUENCE [LARGE SCALE GENOMIC DNA]</scope>
    <source>
        <strain evidence="1 4">NCTC12714</strain>
    </source>
</reference>
<reference evidence="2 3" key="1">
    <citation type="journal article" date="2014" name="Genome Announc.">
        <title>Draft genome sequences of eight enterohepatic helicobacter species isolated from both laboratory and wild rodents.</title>
        <authorList>
            <person name="Sheh A."/>
            <person name="Shen Z."/>
            <person name="Fox J.G."/>
        </authorList>
    </citation>
    <scope>NUCLEOTIDE SEQUENCE [LARGE SCALE GENOMIC DNA]</scope>
    <source>
        <strain evidence="2 3">ST1</strain>
    </source>
</reference>
<evidence type="ECO:0000313" key="2">
    <source>
        <dbReference type="EMBL" id="TLE01140.1"/>
    </source>
</evidence>
<evidence type="ECO:0000313" key="4">
    <source>
        <dbReference type="Proteomes" id="UP000255139"/>
    </source>
</evidence>
<sequence>MKNINSFRSTFCIIIFLIMLGFSGCAKNEAKGSFVGKRCDTVCNGDKCKQSCTNIKGKIR</sequence>
<evidence type="ECO:0000313" key="3">
    <source>
        <dbReference type="Proteomes" id="UP000029922"/>
    </source>
</evidence>
<dbReference type="AlphaFoldDB" id="A0A099TXT5"/>
<evidence type="ECO:0000313" key="1">
    <source>
        <dbReference type="EMBL" id="STQ86009.1"/>
    </source>
</evidence>
<evidence type="ECO:0008006" key="5">
    <source>
        <dbReference type="Google" id="ProtNLM"/>
    </source>
</evidence>
<organism evidence="1 4">
    <name type="scientific">Helicobacter muridarum</name>
    <dbReference type="NCBI Taxonomy" id="216"/>
    <lineage>
        <taxon>Bacteria</taxon>
        <taxon>Pseudomonadati</taxon>
        <taxon>Campylobacterota</taxon>
        <taxon>Epsilonproteobacteria</taxon>
        <taxon>Campylobacterales</taxon>
        <taxon>Helicobacteraceae</taxon>
        <taxon>Helicobacter</taxon>
    </lineage>
</organism>
<proteinExistence type="predicted"/>
<dbReference type="EMBL" id="UGJE01000002">
    <property type="protein sequence ID" value="STQ86009.1"/>
    <property type="molecule type" value="Genomic_DNA"/>
</dbReference>
<name>A0A099TXT5_9HELI</name>
<dbReference type="STRING" id="216.LS73_05990"/>
<gene>
    <name evidence="2" type="ORF">LS73_002375</name>
    <name evidence="1" type="ORF">NCTC12714_00799</name>
</gene>
<accession>A0A099TXT5</accession>
<dbReference type="Proteomes" id="UP000029922">
    <property type="component" value="Unassembled WGS sequence"/>
</dbReference>
<keyword evidence="4" id="KW-1185">Reference proteome</keyword>
<dbReference type="Proteomes" id="UP000255139">
    <property type="component" value="Unassembled WGS sequence"/>
</dbReference>
<dbReference type="PROSITE" id="PS51257">
    <property type="entry name" value="PROKAR_LIPOPROTEIN"/>
    <property type="match status" value="1"/>
</dbReference>
<dbReference type="EMBL" id="JRPD02000003">
    <property type="protein sequence ID" value="TLE01140.1"/>
    <property type="molecule type" value="Genomic_DNA"/>
</dbReference>
<dbReference type="RefSeq" id="WP_034558312.1">
    <property type="nucleotide sequence ID" value="NZ_FZML01000005.1"/>
</dbReference>
<protein>
    <recommendedName>
        <fullName evidence="5">Lipoprotein</fullName>
    </recommendedName>
</protein>